<name>A0ABR2I6M0_9EUKA</name>
<feature type="region of interest" description="Disordered" evidence="2">
    <location>
        <begin position="180"/>
        <end position="223"/>
    </location>
</feature>
<dbReference type="Gene3D" id="3.40.50.300">
    <property type="entry name" value="P-loop containing nucleotide triphosphate hydrolases"/>
    <property type="match status" value="1"/>
</dbReference>
<dbReference type="SMART" id="SM00176">
    <property type="entry name" value="RAN"/>
    <property type="match status" value="1"/>
</dbReference>
<evidence type="ECO:0000313" key="3">
    <source>
        <dbReference type="EMBL" id="KAK8858172.1"/>
    </source>
</evidence>
<reference evidence="3 4" key="1">
    <citation type="submission" date="2024-04" db="EMBL/GenBank/DDBJ databases">
        <title>Tritrichomonas musculus Genome.</title>
        <authorList>
            <person name="Alves-Ferreira E."/>
            <person name="Grigg M."/>
            <person name="Lorenzi H."/>
            <person name="Galac M."/>
        </authorList>
    </citation>
    <scope>NUCLEOTIDE SEQUENCE [LARGE SCALE GENOMIC DNA]</scope>
    <source>
        <strain evidence="3 4">EAF2021</strain>
    </source>
</reference>
<protein>
    <submittedName>
        <fullName evidence="3">Uncharacterized protein</fullName>
    </submittedName>
</protein>
<dbReference type="InterPro" id="IPR027417">
    <property type="entry name" value="P-loop_NTPase"/>
</dbReference>
<dbReference type="NCBIfam" id="TIGR00231">
    <property type="entry name" value="small_GTP"/>
    <property type="match status" value="1"/>
</dbReference>
<dbReference type="PROSITE" id="PS51419">
    <property type="entry name" value="RAB"/>
    <property type="match status" value="1"/>
</dbReference>
<feature type="compositionally biased region" description="Basic and acidic residues" evidence="2">
    <location>
        <begin position="183"/>
        <end position="195"/>
    </location>
</feature>
<dbReference type="Pfam" id="PF00071">
    <property type="entry name" value="Ras"/>
    <property type="match status" value="1"/>
</dbReference>
<gene>
    <name evidence="3" type="ORF">M9Y10_013273</name>
</gene>
<sequence>MSRFVLLGDTNVGKTCVLQKYIKNVFNSNESSTVGAAYANTKFNYHGKELEVNIWDTAGQERFEAIAPIYSRGAIGALIVFDLTNRYSYSHIEKWLNLLEDRESVYVVVCGNKVDLVQRNNGDANNDGKIKRVVDKKEAETYCSSIKALYFETSAVTGESINDAFNFLFMGAFDKLNQNSTTEGKENSDIDDAKTKSSRKKPQKIDLTETNTDIEKQEGKRCC</sequence>
<keyword evidence="1" id="KW-0547">Nucleotide-binding</keyword>
<accession>A0ABR2I6M0</accession>
<dbReference type="PRINTS" id="PR00449">
    <property type="entry name" value="RASTRNSFRMNG"/>
</dbReference>
<evidence type="ECO:0000256" key="1">
    <source>
        <dbReference type="ARBA" id="ARBA00022741"/>
    </source>
</evidence>
<proteinExistence type="predicted"/>
<dbReference type="SMART" id="SM00173">
    <property type="entry name" value="RAS"/>
    <property type="match status" value="1"/>
</dbReference>
<dbReference type="SMART" id="SM00175">
    <property type="entry name" value="RAB"/>
    <property type="match status" value="1"/>
</dbReference>
<dbReference type="SUPFAM" id="SSF52540">
    <property type="entry name" value="P-loop containing nucleoside triphosphate hydrolases"/>
    <property type="match status" value="1"/>
</dbReference>
<comment type="caution">
    <text evidence="3">The sequence shown here is derived from an EMBL/GenBank/DDBJ whole genome shotgun (WGS) entry which is preliminary data.</text>
</comment>
<feature type="compositionally biased region" description="Basic and acidic residues" evidence="2">
    <location>
        <begin position="203"/>
        <end position="223"/>
    </location>
</feature>
<dbReference type="PROSITE" id="PS51421">
    <property type="entry name" value="RAS"/>
    <property type="match status" value="1"/>
</dbReference>
<dbReference type="PANTHER" id="PTHR47978">
    <property type="match status" value="1"/>
</dbReference>
<dbReference type="InterPro" id="IPR001806">
    <property type="entry name" value="Small_GTPase"/>
</dbReference>
<organism evidence="3 4">
    <name type="scientific">Tritrichomonas musculus</name>
    <dbReference type="NCBI Taxonomy" id="1915356"/>
    <lineage>
        <taxon>Eukaryota</taxon>
        <taxon>Metamonada</taxon>
        <taxon>Parabasalia</taxon>
        <taxon>Tritrichomonadida</taxon>
        <taxon>Tritrichomonadidae</taxon>
        <taxon>Tritrichomonas</taxon>
    </lineage>
</organism>
<dbReference type="Proteomes" id="UP001470230">
    <property type="component" value="Unassembled WGS sequence"/>
</dbReference>
<dbReference type="SMART" id="SM00174">
    <property type="entry name" value="RHO"/>
    <property type="match status" value="1"/>
</dbReference>
<evidence type="ECO:0000313" key="4">
    <source>
        <dbReference type="Proteomes" id="UP001470230"/>
    </source>
</evidence>
<dbReference type="InterPro" id="IPR005225">
    <property type="entry name" value="Small_GTP-bd"/>
</dbReference>
<dbReference type="EMBL" id="JAPFFF010000019">
    <property type="protein sequence ID" value="KAK8858172.1"/>
    <property type="molecule type" value="Genomic_DNA"/>
</dbReference>
<evidence type="ECO:0000256" key="2">
    <source>
        <dbReference type="SAM" id="MobiDB-lite"/>
    </source>
</evidence>
<keyword evidence="4" id="KW-1185">Reference proteome</keyword>
<dbReference type="CDD" id="cd00154">
    <property type="entry name" value="Rab"/>
    <property type="match status" value="1"/>
</dbReference>